<keyword evidence="2" id="KW-1185">Reference proteome</keyword>
<dbReference type="InterPro" id="IPR036514">
    <property type="entry name" value="SGNH_hydro_sf"/>
</dbReference>
<dbReference type="SUPFAM" id="SSF52266">
    <property type="entry name" value="SGNH hydrolase"/>
    <property type="match status" value="1"/>
</dbReference>
<dbReference type="Proteomes" id="UP001596512">
    <property type="component" value="Unassembled WGS sequence"/>
</dbReference>
<evidence type="ECO:0000313" key="2">
    <source>
        <dbReference type="Proteomes" id="UP001596512"/>
    </source>
</evidence>
<dbReference type="Gene3D" id="3.40.50.1110">
    <property type="entry name" value="SGNH hydrolase"/>
    <property type="match status" value="1"/>
</dbReference>
<reference evidence="2" key="1">
    <citation type="journal article" date="2019" name="Int. J. Syst. Evol. Microbiol.">
        <title>The Global Catalogue of Microorganisms (GCM) 10K type strain sequencing project: providing services to taxonomists for standard genome sequencing and annotation.</title>
        <authorList>
            <consortium name="The Broad Institute Genomics Platform"/>
            <consortium name="The Broad Institute Genome Sequencing Center for Infectious Disease"/>
            <person name="Wu L."/>
            <person name="Ma J."/>
        </authorList>
    </citation>
    <scope>NUCLEOTIDE SEQUENCE [LARGE SCALE GENOMIC DNA]</scope>
    <source>
        <strain evidence="2">JCM 17695</strain>
    </source>
</reference>
<dbReference type="EMBL" id="JBHTEY010000004">
    <property type="protein sequence ID" value="MFC7614187.1"/>
    <property type="molecule type" value="Genomic_DNA"/>
</dbReference>
<sequence length="140" mass="15808">MLARYHDHGRVFRMPVTLKRALKARIDRLNEVIDEVVVTTGAGVLDLDSIPGAYEHAVWSVDRLHPSELGHRLLAAGFAERLGETGCVLGAPVSLTCEGGREIKTVHHVLWLLFKGVPWLWRRGRDFMPLIVRAVLERRN</sequence>
<evidence type="ECO:0008006" key="3">
    <source>
        <dbReference type="Google" id="ProtNLM"/>
    </source>
</evidence>
<organism evidence="1 2">
    <name type="scientific">Actinokineospora soli</name>
    <dbReference type="NCBI Taxonomy" id="1048753"/>
    <lineage>
        <taxon>Bacteria</taxon>
        <taxon>Bacillati</taxon>
        <taxon>Actinomycetota</taxon>
        <taxon>Actinomycetes</taxon>
        <taxon>Pseudonocardiales</taxon>
        <taxon>Pseudonocardiaceae</taxon>
        <taxon>Actinokineospora</taxon>
    </lineage>
</organism>
<gene>
    <name evidence="1" type="ORF">ACFQV2_12200</name>
</gene>
<proteinExistence type="predicted"/>
<evidence type="ECO:0000313" key="1">
    <source>
        <dbReference type="EMBL" id="MFC7614187.1"/>
    </source>
</evidence>
<accession>A0ABW2TKA1</accession>
<comment type="caution">
    <text evidence="1">The sequence shown here is derived from an EMBL/GenBank/DDBJ whole genome shotgun (WGS) entry which is preliminary data.</text>
</comment>
<name>A0ABW2TKA1_9PSEU</name>
<protein>
    <recommendedName>
        <fullName evidence="3">GDSL-like Lipase/Acylhydrolase family protein</fullName>
    </recommendedName>
</protein>